<keyword evidence="6 8" id="KW-1133">Transmembrane helix</keyword>
<evidence type="ECO:0000256" key="3">
    <source>
        <dbReference type="ARBA" id="ARBA00022448"/>
    </source>
</evidence>
<evidence type="ECO:0000256" key="4">
    <source>
        <dbReference type="ARBA" id="ARBA00022475"/>
    </source>
</evidence>
<dbReference type="Pfam" id="PF01235">
    <property type="entry name" value="Na_Ala_symp"/>
    <property type="match status" value="1"/>
</dbReference>
<keyword evidence="8" id="KW-0769">Symport</keyword>
<evidence type="ECO:0000256" key="6">
    <source>
        <dbReference type="ARBA" id="ARBA00022989"/>
    </source>
</evidence>
<evidence type="ECO:0000256" key="5">
    <source>
        <dbReference type="ARBA" id="ARBA00022692"/>
    </source>
</evidence>
<sequence>MLELLDTIDSLVWGPAMIALLLGSHLFFTFKTGFIQRKLPKAIKLSLSSDPEGKGDISHFGALATALAATIGTGSIVGVATAILAGGPGAVLWMWVTGLFGIATKYAETYAAVKYRVRDHNGFMLGGAMYIWERAFRLNGAGELDPSPGGRTPWWAKLGAVAFATFAAVAAIGTGSAVQASAMTGIITANAPGVPAWAVGIAIVVLVSAVIFGGVGAISKVCEKLVPFMAVAYAGGCVVILVLNGPLLGEAVGLIFECAFTPKAAFGGAVGSGLMMALQFGCARGLFSNESGLGSAPIVASAASTRNPAQQALVAMTGTFWSTVVICALTGVVLVSTMLANPGIAADILANPTVYTGAQLASEAFAKIPYLGTPILVFGMVAFSYTTILGWSYYGNRCVTYLFGRYAIRPYQAVYVVVAFFGAIGVGDVVWTVSDIGNALMAVPNIVVVLALSGMVARETRHYVWDGNLDEADKTPIPQLDGK</sequence>
<evidence type="ECO:0000313" key="9">
    <source>
        <dbReference type="EMBL" id="HJH42371.1"/>
    </source>
</evidence>
<dbReference type="RefSeq" id="WP_092197424.1">
    <property type="nucleotide sequence ID" value="NZ_PPEL01000004.1"/>
</dbReference>
<dbReference type="NCBIfam" id="TIGR00835">
    <property type="entry name" value="agcS"/>
    <property type="match status" value="1"/>
</dbReference>
<feature type="transmembrane region" description="Helical" evidence="8">
    <location>
        <begin position="90"/>
        <end position="107"/>
    </location>
</feature>
<protein>
    <submittedName>
        <fullName evidence="9">Amino acid carrier protein</fullName>
    </submittedName>
    <submittedName>
        <fullName evidence="10">Sodium:alanine symporter family protein</fullName>
    </submittedName>
</protein>
<feature type="transmembrane region" description="Helical" evidence="8">
    <location>
        <begin position="154"/>
        <end position="174"/>
    </location>
</feature>
<proteinExistence type="inferred from homology"/>
<feature type="transmembrane region" description="Helical" evidence="8">
    <location>
        <begin position="439"/>
        <end position="457"/>
    </location>
</feature>
<feature type="transmembrane region" description="Helical" evidence="8">
    <location>
        <begin position="60"/>
        <end position="84"/>
    </location>
</feature>
<reference evidence="10 11" key="1">
    <citation type="journal article" date="2018" name="Int. J. Syst. Evol. Microbiol.">
        <title>Rubneribacter badeniensis gen. nov., sp. nov. and Enteroscipio rubneri gen. nov., sp. nov., new members of the Eggerthellaceae isolated from human faeces.</title>
        <authorList>
            <person name="Danylec N."/>
            <person name="Gobl A."/>
            <person name="Stoll D.A."/>
            <person name="Hetzer B."/>
            <person name="Kulling S.E."/>
            <person name="Huch M."/>
        </authorList>
    </citation>
    <scope>NUCLEOTIDE SEQUENCE [LARGE SCALE GENOMIC DNA]</scope>
    <source>
        <strain evidence="10 11">ResAG-85</strain>
    </source>
</reference>
<evidence type="ECO:0000256" key="1">
    <source>
        <dbReference type="ARBA" id="ARBA00004651"/>
    </source>
</evidence>
<dbReference type="PRINTS" id="PR00175">
    <property type="entry name" value="NAALASMPORT"/>
</dbReference>
<dbReference type="PANTHER" id="PTHR30330:SF3">
    <property type="entry name" value="TRANSCRIPTIONAL REGULATOR, LRP FAMILY"/>
    <property type="match status" value="1"/>
</dbReference>
<dbReference type="InterPro" id="IPR001463">
    <property type="entry name" value="Na/Ala_symport"/>
</dbReference>
<dbReference type="Proteomes" id="UP000789325">
    <property type="component" value="Unassembled WGS sequence"/>
</dbReference>
<dbReference type="AlphaFoldDB" id="A0A2K2U7N8"/>
<comment type="subcellular location">
    <subcellularLocation>
        <location evidence="1 8">Cell membrane</location>
        <topology evidence="1 8">Multi-pass membrane protein</topology>
    </subcellularLocation>
</comment>
<keyword evidence="11" id="KW-1185">Reference proteome</keyword>
<feature type="transmembrane region" description="Helical" evidence="8">
    <location>
        <begin position="414"/>
        <end position="433"/>
    </location>
</feature>
<feature type="transmembrane region" description="Helical" evidence="8">
    <location>
        <begin position="12"/>
        <end position="30"/>
    </location>
</feature>
<evidence type="ECO:0000313" key="10">
    <source>
        <dbReference type="EMBL" id="PNV66343.1"/>
    </source>
</evidence>
<dbReference type="EMBL" id="DYZL01000023">
    <property type="protein sequence ID" value="HJH42371.1"/>
    <property type="molecule type" value="Genomic_DNA"/>
</dbReference>
<keyword evidence="7 8" id="KW-0472">Membrane</keyword>
<keyword evidence="3 8" id="KW-0813">Transport</keyword>
<keyword evidence="4 8" id="KW-1003">Cell membrane</keyword>
<feature type="transmembrane region" description="Helical" evidence="8">
    <location>
        <begin position="194"/>
        <end position="218"/>
    </location>
</feature>
<evidence type="ECO:0000256" key="8">
    <source>
        <dbReference type="RuleBase" id="RU363064"/>
    </source>
</evidence>
<dbReference type="Proteomes" id="UP000236488">
    <property type="component" value="Unassembled WGS sequence"/>
</dbReference>
<keyword evidence="5 8" id="KW-0812">Transmembrane</keyword>
<evidence type="ECO:0000256" key="7">
    <source>
        <dbReference type="ARBA" id="ARBA00023136"/>
    </source>
</evidence>
<feature type="transmembrane region" description="Helical" evidence="8">
    <location>
        <begin position="313"/>
        <end position="335"/>
    </location>
</feature>
<organism evidence="10 11">
    <name type="scientific">Rubneribacter badeniensis</name>
    <dbReference type="NCBI Taxonomy" id="2070688"/>
    <lineage>
        <taxon>Bacteria</taxon>
        <taxon>Bacillati</taxon>
        <taxon>Actinomycetota</taxon>
        <taxon>Coriobacteriia</taxon>
        <taxon>Eggerthellales</taxon>
        <taxon>Eggerthellaceae</taxon>
        <taxon>Rubneribacter</taxon>
    </lineage>
</organism>
<comment type="caution">
    <text evidence="10">The sequence shown here is derived from an EMBL/GenBank/DDBJ whole genome shotgun (WGS) entry which is preliminary data.</text>
</comment>
<accession>A0A2K2U7N8</accession>
<feature type="transmembrane region" description="Helical" evidence="8">
    <location>
        <begin position="375"/>
        <end position="394"/>
    </location>
</feature>
<reference evidence="9" key="3">
    <citation type="submission" date="2021-09" db="EMBL/GenBank/DDBJ databases">
        <authorList>
            <person name="Gilroy R."/>
        </authorList>
    </citation>
    <scope>NUCLEOTIDE SEQUENCE</scope>
    <source>
        <strain evidence="9">USAMLcec12-2067</strain>
    </source>
</reference>
<feature type="transmembrane region" description="Helical" evidence="8">
    <location>
        <begin position="225"/>
        <end position="244"/>
    </location>
</feature>
<name>A0A2K2U7N8_9ACTN</name>
<reference evidence="9" key="2">
    <citation type="journal article" date="2021" name="PeerJ">
        <title>Extensive microbial diversity within the chicken gut microbiome revealed by metagenomics and culture.</title>
        <authorList>
            <person name="Gilroy R."/>
            <person name="Ravi A."/>
            <person name="Getino M."/>
            <person name="Pursley I."/>
            <person name="Horton D.L."/>
            <person name="Alikhan N.F."/>
            <person name="Baker D."/>
            <person name="Gharbi K."/>
            <person name="Hall N."/>
            <person name="Watson M."/>
            <person name="Adriaenssens E.M."/>
            <person name="Foster-Nyarko E."/>
            <person name="Jarju S."/>
            <person name="Secka A."/>
            <person name="Antonio M."/>
            <person name="Oren A."/>
            <person name="Chaudhuri R.R."/>
            <person name="La Ragione R."/>
            <person name="Hildebrand F."/>
            <person name="Pallen M.J."/>
        </authorList>
    </citation>
    <scope>NUCLEOTIDE SEQUENCE</scope>
    <source>
        <strain evidence="9">USAMLcec12-2067</strain>
    </source>
</reference>
<evidence type="ECO:0000256" key="2">
    <source>
        <dbReference type="ARBA" id="ARBA00009261"/>
    </source>
</evidence>
<dbReference type="PANTHER" id="PTHR30330">
    <property type="entry name" value="AGSS FAMILY TRANSPORTER, SODIUM-ALANINE"/>
    <property type="match status" value="1"/>
</dbReference>
<dbReference type="GO" id="GO:0005886">
    <property type="term" value="C:plasma membrane"/>
    <property type="evidence" value="ECO:0007669"/>
    <property type="project" value="UniProtKB-SubCell"/>
</dbReference>
<dbReference type="GO" id="GO:0005283">
    <property type="term" value="F:amino acid:sodium symporter activity"/>
    <property type="evidence" value="ECO:0007669"/>
    <property type="project" value="InterPro"/>
</dbReference>
<evidence type="ECO:0000313" key="11">
    <source>
        <dbReference type="Proteomes" id="UP000236488"/>
    </source>
</evidence>
<dbReference type="EMBL" id="PPEL01000004">
    <property type="protein sequence ID" value="PNV66343.1"/>
    <property type="molecule type" value="Genomic_DNA"/>
</dbReference>
<comment type="similarity">
    <text evidence="2 8">Belongs to the alanine or glycine:cation symporter (AGCS) (TC 2.A.25) family.</text>
</comment>
<gene>
    <name evidence="10" type="ORF">C2L80_01995</name>
    <name evidence="9" type="ORF">K8V16_01075</name>
</gene>